<sequence length="585" mass="63711">MIEASFSLGDEVVRFGNAHHGLALNPWYGSDKLLQVGNLLFPFPFEWEWNAGDIGREYFDTHLLRVPGVAPVDLPPEEVLSEAAAGRTWQDYALLSSNFMSLLGKNLMGWVCIDPAGVRWLISLTPGMYGSMVDPALPLQLQVSAVPFGYLDEKPVDPVTQSVTLADIGQSSGDAPPSSSSSGNLALWLCSVSSNGRRAVLELRGVQSPAFPETQRINTAPAGFLLLELVGPGPAFELSFTVLRTRLQCLGTWEEQRAGAKGVNPSILWTTTSTPRTVDGVSGADYICTAAGMAVTETPQVDGTPYVGSGWVGGKRLNRLMAIVFDEQDLMVELAFSVDYLCEYDYPEWAGTISGAVSGWLADSAPNTRTNVTNTVAGNYSRVSTETVRGEVALLRDGAEVSRGGFKHTRTVNESLTLDPSFAQDIYLQRDSGTVIGWGNRYLYQYDYAGTTECTGTSWTSESFSGPPGFVYNASIWYSFQSSPSIKPYTYNVSLTWGNNVADPYAGADAVLQRYSHCIMGIRERCRAGVNPQRWRVPHLVAPRAGWDNPDDQDETGGRRASYQPVTHEIYTTASDSDAAAFVWI</sequence>
<reference evidence="2 3" key="1">
    <citation type="submission" date="2019-09" db="EMBL/GenBank/DDBJ databases">
        <title>Prosopis cineraria nodule microbiome.</title>
        <authorList>
            <person name="Chaluvadi S.R."/>
            <person name="Ali R."/>
            <person name="Wang X."/>
        </authorList>
    </citation>
    <scope>NUCLEOTIDE SEQUENCE [LARGE SCALE GENOMIC DNA]</scope>
    <source>
        <strain evidence="2 3">BG1</strain>
    </source>
</reference>
<keyword evidence="3" id="KW-1185">Reference proteome</keyword>
<evidence type="ECO:0000313" key="3">
    <source>
        <dbReference type="Proteomes" id="UP000326659"/>
    </source>
</evidence>
<evidence type="ECO:0000256" key="1">
    <source>
        <dbReference type="SAM" id="MobiDB-lite"/>
    </source>
</evidence>
<dbReference type="EMBL" id="CP043626">
    <property type="protein sequence ID" value="QEY75158.1"/>
    <property type="molecule type" value="Genomic_DNA"/>
</dbReference>
<name>A0A9X7R6Z8_PSEDE</name>
<dbReference type="Proteomes" id="UP000326659">
    <property type="component" value="Chromosome"/>
</dbReference>
<dbReference type="RefSeq" id="WP_151189232.1">
    <property type="nucleotide sequence ID" value="NZ_CP043626.1"/>
</dbReference>
<feature type="region of interest" description="Disordered" evidence="1">
    <location>
        <begin position="543"/>
        <end position="562"/>
    </location>
</feature>
<dbReference type="AlphaFoldDB" id="A0A9X7R6Z8"/>
<gene>
    <name evidence="2" type="ORF">F1C79_27985</name>
</gene>
<evidence type="ECO:0000313" key="2">
    <source>
        <dbReference type="EMBL" id="QEY75158.1"/>
    </source>
</evidence>
<dbReference type="OrthoDB" id="6887973at2"/>
<accession>A0A9X7R6Z8</accession>
<protein>
    <submittedName>
        <fullName evidence="2">Uncharacterized protein</fullName>
    </submittedName>
</protein>
<dbReference type="KEGG" id="pden:F1C79_27985"/>
<organism evidence="2 3">
    <name type="scientific">Pseudomonas denitrificans</name>
    <dbReference type="NCBI Taxonomy" id="43306"/>
    <lineage>
        <taxon>Bacteria</taxon>
        <taxon>Pseudomonadati</taxon>
        <taxon>Pseudomonadota</taxon>
        <taxon>Gammaproteobacteria</taxon>
        <taxon>Pseudomonadales</taxon>
        <taxon>Pseudomonadaceae</taxon>
        <taxon>Halopseudomonas</taxon>
    </lineage>
</organism>
<proteinExistence type="predicted"/>